<gene>
    <name evidence="2" type="ORF">QH948_12360</name>
</gene>
<reference evidence="2 3" key="1">
    <citation type="journal article" date="2008" name="Int. J. Syst. Evol. Microbiol.">
        <title>Tessaracoccus flavescens sp. nov., isolated from marine sediment.</title>
        <authorList>
            <person name="Lee D.W."/>
            <person name="Lee S.D."/>
        </authorList>
    </citation>
    <scope>NUCLEOTIDE SEQUENCE [LARGE SCALE GENOMIC DNA]</scope>
    <source>
        <strain evidence="2 3">T21</strain>
    </source>
</reference>
<dbReference type="EMBL" id="CP123967">
    <property type="protein sequence ID" value="WGT46914.1"/>
    <property type="molecule type" value="Genomic_DNA"/>
</dbReference>
<evidence type="ECO:0000313" key="3">
    <source>
        <dbReference type="Proteomes" id="UP001244136"/>
    </source>
</evidence>
<keyword evidence="3" id="KW-1185">Reference proteome</keyword>
<evidence type="ECO:0000256" key="1">
    <source>
        <dbReference type="SAM" id="MobiDB-lite"/>
    </source>
</evidence>
<accession>A0ABY8PWP6</accession>
<dbReference type="RefSeq" id="WP_281144663.1">
    <property type="nucleotide sequence ID" value="NZ_CP123967.1"/>
</dbReference>
<organism evidence="2 3">
    <name type="scientific">Tessaracoccus lacteus</name>
    <dbReference type="NCBI Taxonomy" id="3041766"/>
    <lineage>
        <taxon>Bacteria</taxon>
        <taxon>Bacillati</taxon>
        <taxon>Actinomycetota</taxon>
        <taxon>Actinomycetes</taxon>
        <taxon>Propionibacteriales</taxon>
        <taxon>Propionibacteriaceae</taxon>
        <taxon>Tessaracoccus</taxon>
    </lineage>
</organism>
<name>A0ABY8PWP6_9ACTN</name>
<protein>
    <submittedName>
        <fullName evidence="2">Uncharacterized protein</fullName>
    </submittedName>
</protein>
<proteinExistence type="predicted"/>
<dbReference type="Proteomes" id="UP001244136">
    <property type="component" value="Chromosome"/>
</dbReference>
<feature type="region of interest" description="Disordered" evidence="1">
    <location>
        <begin position="1"/>
        <end position="20"/>
    </location>
</feature>
<evidence type="ECO:0000313" key="2">
    <source>
        <dbReference type="EMBL" id="WGT46914.1"/>
    </source>
</evidence>
<sequence length="73" mass="7432">MTDHVRAVDQPTRAAEESPVSCAPVDLARRPVDAVPQLAEAAASDALVNVAVAEPAVAESTVGERFGGVHAGQ</sequence>